<evidence type="ECO:0000256" key="9">
    <source>
        <dbReference type="ARBA" id="ARBA00022741"/>
    </source>
</evidence>
<dbReference type="Pfam" id="PF25596">
    <property type="entry name" value="CPSase_L_D1"/>
    <property type="match status" value="1"/>
</dbReference>
<keyword evidence="6" id="KW-0028">Amino-acid biosynthesis</keyword>
<evidence type="ECO:0000256" key="4">
    <source>
        <dbReference type="ARBA" id="ARBA00022571"/>
    </source>
</evidence>
<evidence type="ECO:0000256" key="16">
    <source>
        <dbReference type="ARBA" id="ARBA00048816"/>
    </source>
</evidence>
<dbReference type="Gene3D" id="3.30.470.20">
    <property type="entry name" value="ATP-grasp fold, B domain"/>
    <property type="match status" value="1"/>
</dbReference>
<dbReference type="PANTHER" id="PTHR11405">
    <property type="entry name" value="CARBAMOYLTRANSFERASE FAMILY MEMBER"/>
    <property type="match status" value="1"/>
</dbReference>
<dbReference type="InterPro" id="IPR005480">
    <property type="entry name" value="CPSase_lsu_oligo"/>
</dbReference>
<keyword evidence="4" id="KW-0055">Arginine biosynthesis</keyword>
<keyword evidence="9 19" id="KW-0547">Nucleotide-binding</keyword>
<comment type="catalytic activity">
    <reaction evidence="16">
        <text>hydrogencarbonate + L-glutamine + 2 ATP + H2O = carbamoyl phosphate + L-glutamate + 2 ADP + phosphate + 2 H(+)</text>
        <dbReference type="Rhea" id="RHEA:18633"/>
        <dbReference type="ChEBI" id="CHEBI:15377"/>
        <dbReference type="ChEBI" id="CHEBI:15378"/>
        <dbReference type="ChEBI" id="CHEBI:17544"/>
        <dbReference type="ChEBI" id="CHEBI:29985"/>
        <dbReference type="ChEBI" id="CHEBI:30616"/>
        <dbReference type="ChEBI" id="CHEBI:43474"/>
        <dbReference type="ChEBI" id="CHEBI:58228"/>
        <dbReference type="ChEBI" id="CHEBI:58359"/>
        <dbReference type="ChEBI" id="CHEBI:456216"/>
        <dbReference type="EC" id="6.3.5.5"/>
    </reaction>
</comment>
<keyword evidence="5" id="KW-0436">Ligase</keyword>
<dbReference type="GO" id="GO:0004088">
    <property type="term" value="F:carbamoyl-phosphate synthase (glutamine-hydrolyzing) activity"/>
    <property type="evidence" value="ECO:0007669"/>
    <property type="project" value="UniProtKB-EC"/>
</dbReference>
<dbReference type="PRINTS" id="PR00098">
    <property type="entry name" value="CPSASE"/>
</dbReference>
<dbReference type="EC" id="6.3.5.5" evidence="3"/>
<dbReference type="Gene3D" id="1.10.1030.10">
    <property type="entry name" value="Carbamoyl-phosphate synthetase, large subunit oligomerisation domain"/>
    <property type="match status" value="1"/>
</dbReference>
<dbReference type="GO" id="GO:0006221">
    <property type="term" value="P:pyrimidine nucleotide biosynthetic process"/>
    <property type="evidence" value="ECO:0007669"/>
    <property type="project" value="UniProtKB-KW"/>
</dbReference>
<dbReference type="GO" id="GO:0005524">
    <property type="term" value="F:ATP binding"/>
    <property type="evidence" value="ECO:0007669"/>
    <property type="project" value="UniProtKB-UniRule"/>
</dbReference>
<dbReference type="FunFam" id="1.10.1030.10:FF:000002">
    <property type="entry name" value="Carbamoyl-phosphate synthase large chain"/>
    <property type="match status" value="1"/>
</dbReference>
<dbReference type="PROSITE" id="PS50975">
    <property type="entry name" value="ATP_GRASP"/>
    <property type="match status" value="1"/>
</dbReference>
<evidence type="ECO:0000313" key="23">
    <source>
        <dbReference type="Proteomes" id="UP000230557"/>
    </source>
</evidence>
<evidence type="ECO:0000256" key="1">
    <source>
        <dbReference type="ARBA" id="ARBA00005077"/>
    </source>
</evidence>
<dbReference type="PROSITE" id="PS00866">
    <property type="entry name" value="CPSASE_1"/>
    <property type="match status" value="1"/>
</dbReference>
<dbReference type="Gene3D" id="3.30.1490.20">
    <property type="entry name" value="ATP-grasp fold, A domain"/>
    <property type="match status" value="1"/>
</dbReference>
<dbReference type="SUPFAM" id="SSF48108">
    <property type="entry name" value="Carbamoyl phosphate synthetase, large subunit connection domain"/>
    <property type="match status" value="1"/>
</dbReference>
<evidence type="ECO:0000256" key="13">
    <source>
        <dbReference type="ARBA" id="ARBA00023211"/>
    </source>
</evidence>
<comment type="caution">
    <text evidence="22">The sequence shown here is derived from an EMBL/GenBank/DDBJ whole genome shotgun (WGS) entry which is preliminary data.</text>
</comment>
<dbReference type="InterPro" id="IPR011607">
    <property type="entry name" value="MGS-like_dom"/>
</dbReference>
<dbReference type="SMART" id="SM00851">
    <property type="entry name" value="MGS"/>
    <property type="match status" value="1"/>
</dbReference>
<dbReference type="InterPro" id="IPR058047">
    <property type="entry name" value="CPSase_preATP-grasp"/>
</dbReference>
<dbReference type="GO" id="GO:0046872">
    <property type="term" value="F:metal ion binding"/>
    <property type="evidence" value="ECO:0007669"/>
    <property type="project" value="UniProtKB-KW"/>
</dbReference>
<dbReference type="Gene3D" id="3.40.50.20">
    <property type="match status" value="1"/>
</dbReference>
<dbReference type="Gene3D" id="3.40.50.1380">
    <property type="entry name" value="Methylglyoxal synthase-like domain"/>
    <property type="match status" value="1"/>
</dbReference>
<gene>
    <name evidence="22" type="ORF">COT91_04420</name>
</gene>
<dbReference type="Proteomes" id="UP000230557">
    <property type="component" value="Unassembled WGS sequence"/>
</dbReference>
<dbReference type="SMART" id="SM01096">
    <property type="entry name" value="CPSase_L_D3"/>
    <property type="match status" value="1"/>
</dbReference>
<comment type="pathway">
    <text evidence="1">Amino-acid biosynthesis; L-arginine biosynthesis; carbamoyl phosphate from bicarbonate: step 1/1.</text>
</comment>
<feature type="domain" description="MGS-like" evidence="21">
    <location>
        <begin position="531"/>
        <end position="673"/>
    </location>
</feature>
<dbReference type="Pfam" id="PF02142">
    <property type="entry name" value="MGS"/>
    <property type="match status" value="1"/>
</dbReference>
<dbReference type="GO" id="GO:0005737">
    <property type="term" value="C:cytoplasm"/>
    <property type="evidence" value="ECO:0007669"/>
    <property type="project" value="TreeGrafter"/>
</dbReference>
<evidence type="ECO:0000256" key="2">
    <source>
        <dbReference type="ARBA" id="ARBA00009799"/>
    </source>
</evidence>
<keyword evidence="10 19" id="KW-0067">ATP-binding</keyword>
<dbReference type="InterPro" id="IPR036914">
    <property type="entry name" value="MGS-like_dom_sf"/>
</dbReference>
<dbReference type="InterPro" id="IPR005479">
    <property type="entry name" value="CPAse_ATP-bd"/>
</dbReference>
<dbReference type="InterPro" id="IPR011761">
    <property type="entry name" value="ATP-grasp"/>
</dbReference>
<evidence type="ECO:0000256" key="19">
    <source>
        <dbReference type="PROSITE-ProRule" id="PRU00409"/>
    </source>
</evidence>
<name>A0A2H0VEZ0_9BACT</name>
<evidence type="ECO:0000256" key="15">
    <source>
        <dbReference type="ARBA" id="ARBA00047359"/>
    </source>
</evidence>
<keyword evidence="11" id="KW-0460">Magnesium</keyword>
<evidence type="ECO:0000256" key="12">
    <source>
        <dbReference type="ARBA" id="ARBA00022975"/>
    </source>
</evidence>
<evidence type="ECO:0000256" key="11">
    <source>
        <dbReference type="ARBA" id="ARBA00022842"/>
    </source>
</evidence>
<dbReference type="FunFam" id="3.40.50.20:FF:000002">
    <property type="entry name" value="Carbamoyl-phosphate synthase large chain"/>
    <property type="match status" value="1"/>
</dbReference>
<feature type="non-terminal residue" evidence="22">
    <location>
        <position position="1"/>
    </location>
</feature>
<dbReference type="GO" id="GO:0006541">
    <property type="term" value="P:glutamine metabolic process"/>
    <property type="evidence" value="ECO:0007669"/>
    <property type="project" value="TreeGrafter"/>
</dbReference>
<dbReference type="InterPro" id="IPR016185">
    <property type="entry name" value="PreATP-grasp_dom_sf"/>
</dbReference>
<dbReference type="AlphaFoldDB" id="A0A2H0VEZ0"/>
<dbReference type="NCBIfam" id="NF003671">
    <property type="entry name" value="PRK05294.1"/>
    <property type="match status" value="1"/>
</dbReference>
<evidence type="ECO:0000256" key="7">
    <source>
        <dbReference type="ARBA" id="ARBA00022723"/>
    </source>
</evidence>
<evidence type="ECO:0000256" key="8">
    <source>
        <dbReference type="ARBA" id="ARBA00022737"/>
    </source>
</evidence>
<dbReference type="Pfam" id="PF02787">
    <property type="entry name" value="CPSase_L_D3"/>
    <property type="match status" value="1"/>
</dbReference>
<dbReference type="GO" id="GO:0004087">
    <property type="term" value="F:carbamoyl-phosphate synthase (ammonia) activity"/>
    <property type="evidence" value="ECO:0007669"/>
    <property type="project" value="UniProtKB-EC"/>
</dbReference>
<dbReference type="InterPro" id="IPR036897">
    <property type="entry name" value="CarbamoylP_synth_lsu_oligo_sf"/>
</dbReference>
<evidence type="ECO:0000256" key="10">
    <source>
        <dbReference type="ARBA" id="ARBA00022840"/>
    </source>
</evidence>
<evidence type="ECO:0000256" key="6">
    <source>
        <dbReference type="ARBA" id="ARBA00022605"/>
    </source>
</evidence>
<dbReference type="PROSITE" id="PS00867">
    <property type="entry name" value="CPSASE_2"/>
    <property type="match status" value="1"/>
</dbReference>
<sequence length="673" mass="75591">LQKAVRMLNLGQSTLQFYPYDIENLKSEIKHPTYQRLFAIYKALRQGISVEKIHELSKIDKWFLYHIKDITDLEKKIVLKKLDGILMSQAKKMGFSDVTLAKLKNKTPLEIRSSRLKLEVKPVVKQIDTLAGEFPAQTNYLYVTYHGTVNDVAASPQKPIIVLGSGPYSIGSSVEFDWCAVNTAKTLKRLKKPTVIINSNPETVSTDYDESDRLYFEELTLERVQDIYDAENADGVIISMGGQIPNNLSLPLSKAGYKILGTVASSIDQAENREKFSSLLNRLKVDQPRWQNVKSLQLAKKFAKDVGYPLLVRPSYVLSGAAMNVVHNDEDLENYLKDASIISKEHPVVISEFITNARELEIDGVGQKGKIVIEAISEHVENAGVHSGDATVILPPQKLYLETIRRAKTITAKIVKALNISGPFNIQFIAKDNRLRVIECNLRASRSFPFVSKVTGHNFIQIATEVILNKYQKKPYETLELNHIGVKMPQFSYQRLKGANPIAHVEMASTGEVACLADSYLEAFLTSWLATEQDIIGKKILLSIGGEKNKIKLFEGIESLEKDKWEIFATEGTHEFLSKSGIGASFLYKVSDGLDPNVASMIEDKKVNLIINIPKGGAHNRQTDGYRIRRLATDHNIPLITNVHIAETFLKSLSELNIKNLPIKSWRQFIINK</sequence>
<reference evidence="23" key="1">
    <citation type="submission" date="2017-09" db="EMBL/GenBank/DDBJ databases">
        <title>Depth-based differentiation of microbial function through sediment-hosted aquifers and enrichment of novel symbionts in the deep terrestrial subsurface.</title>
        <authorList>
            <person name="Probst A.J."/>
            <person name="Ladd B."/>
            <person name="Jarett J.K."/>
            <person name="Geller-Mcgrath D.E."/>
            <person name="Sieber C.M.K."/>
            <person name="Emerson J.B."/>
            <person name="Anantharaman K."/>
            <person name="Thomas B.C."/>
            <person name="Malmstrom R."/>
            <person name="Stieglmeier M."/>
            <person name="Klingl A."/>
            <person name="Woyke T."/>
            <person name="Ryan C.M."/>
            <person name="Banfield J.F."/>
        </authorList>
    </citation>
    <scope>NUCLEOTIDE SEQUENCE [LARGE SCALE GENOMIC DNA]</scope>
</reference>
<evidence type="ECO:0000256" key="3">
    <source>
        <dbReference type="ARBA" id="ARBA00012738"/>
    </source>
</evidence>
<dbReference type="FunFam" id="3.30.1490.20:FF:000001">
    <property type="entry name" value="Carbamoyl-phosphate synthase large chain"/>
    <property type="match status" value="1"/>
</dbReference>
<feature type="domain" description="ATP-grasp" evidence="20">
    <location>
        <begin position="277"/>
        <end position="468"/>
    </location>
</feature>
<evidence type="ECO:0000256" key="5">
    <source>
        <dbReference type="ARBA" id="ARBA00022598"/>
    </source>
</evidence>
<dbReference type="InterPro" id="IPR005483">
    <property type="entry name" value="CPSase_dom"/>
</dbReference>
<keyword evidence="7" id="KW-0479">Metal-binding</keyword>
<dbReference type="EC" id="6.3.4.16" evidence="14"/>
<dbReference type="Pfam" id="PF02786">
    <property type="entry name" value="CPSase_L_D2"/>
    <property type="match status" value="1"/>
</dbReference>
<dbReference type="GO" id="GO:0006526">
    <property type="term" value="P:L-arginine biosynthetic process"/>
    <property type="evidence" value="ECO:0007669"/>
    <property type="project" value="UniProtKB-KW"/>
</dbReference>
<evidence type="ECO:0000259" key="21">
    <source>
        <dbReference type="PROSITE" id="PS51855"/>
    </source>
</evidence>
<comment type="function">
    <text evidence="17">Small subunit of the glutamine-dependent carbamoyl phosphate synthetase (CPSase). CPSase catalyzes the formation of carbamoyl phosphate from the ammonia moiety of glutamine, carbonate, and phosphate donated by ATP, constituting the first step of the biosynthetic pathway leading to pyrimidine nucleotides. The large subunit (synthetase) binds the substrates ammonia (free or transferred from glutamine from the small subunit), hydrogencarbonate and ATP and carries out an ATP-coupled ligase reaction, activating hydrogencarbonate by forming carboxy phosphate which reacts with ammonia to form carbamoyl phosphate.</text>
</comment>
<keyword evidence="12" id="KW-0665">Pyrimidine biosynthesis</keyword>
<keyword evidence="13" id="KW-0464">Manganese</keyword>
<dbReference type="EMBL" id="PFAJ01000058">
    <property type="protein sequence ID" value="PIR96850.1"/>
    <property type="molecule type" value="Genomic_DNA"/>
</dbReference>
<accession>A0A2H0VEZ0</accession>
<comment type="catalytic activity">
    <reaction evidence="15">
        <text>hydrogencarbonate + NH4(+) + 2 ATP = carbamoyl phosphate + 2 ADP + phosphate + 2 H(+)</text>
        <dbReference type="Rhea" id="RHEA:18029"/>
        <dbReference type="ChEBI" id="CHEBI:15378"/>
        <dbReference type="ChEBI" id="CHEBI:17544"/>
        <dbReference type="ChEBI" id="CHEBI:28938"/>
        <dbReference type="ChEBI" id="CHEBI:30616"/>
        <dbReference type="ChEBI" id="CHEBI:43474"/>
        <dbReference type="ChEBI" id="CHEBI:58228"/>
        <dbReference type="ChEBI" id="CHEBI:456216"/>
        <dbReference type="EC" id="6.3.4.16"/>
    </reaction>
</comment>
<comment type="similarity">
    <text evidence="2">Belongs to the CarB family.</text>
</comment>
<dbReference type="SUPFAM" id="SSF56059">
    <property type="entry name" value="Glutathione synthetase ATP-binding domain-like"/>
    <property type="match status" value="1"/>
</dbReference>
<evidence type="ECO:0000256" key="14">
    <source>
        <dbReference type="ARBA" id="ARBA00044063"/>
    </source>
</evidence>
<evidence type="ECO:0000313" key="22">
    <source>
        <dbReference type="EMBL" id="PIR96850.1"/>
    </source>
</evidence>
<dbReference type="SUPFAM" id="SSF52335">
    <property type="entry name" value="Methylglyoxal synthase-like"/>
    <property type="match status" value="1"/>
</dbReference>
<dbReference type="PANTHER" id="PTHR11405:SF53">
    <property type="entry name" value="CARBAMOYL-PHOSPHATE SYNTHASE [AMMONIA], MITOCHONDRIAL"/>
    <property type="match status" value="1"/>
</dbReference>
<evidence type="ECO:0000256" key="18">
    <source>
        <dbReference type="ARBA" id="ARBA00069524"/>
    </source>
</evidence>
<dbReference type="PROSITE" id="PS51855">
    <property type="entry name" value="MGS"/>
    <property type="match status" value="1"/>
</dbReference>
<proteinExistence type="inferred from homology"/>
<keyword evidence="8" id="KW-0677">Repeat</keyword>
<dbReference type="FunFam" id="3.30.470.20:FF:000026">
    <property type="entry name" value="Carbamoyl-phosphate synthase large chain"/>
    <property type="match status" value="1"/>
</dbReference>
<protein>
    <recommendedName>
        <fullName evidence="18">Carbamoyl phosphate synthase pyrimidine-specific large chain</fullName>
        <ecNumber evidence="14">6.3.4.16</ecNumber>
        <ecNumber evidence="3">6.3.5.5</ecNumber>
    </recommendedName>
</protein>
<evidence type="ECO:0000256" key="17">
    <source>
        <dbReference type="ARBA" id="ARBA00060037"/>
    </source>
</evidence>
<evidence type="ECO:0000259" key="20">
    <source>
        <dbReference type="PROSITE" id="PS50975"/>
    </source>
</evidence>
<dbReference type="SUPFAM" id="SSF52440">
    <property type="entry name" value="PreATP-grasp domain"/>
    <property type="match status" value="1"/>
</dbReference>
<dbReference type="InterPro" id="IPR013815">
    <property type="entry name" value="ATP_grasp_subdomain_1"/>
</dbReference>
<organism evidence="22 23">
    <name type="scientific">Candidatus Doudnabacteria bacterium CG10_big_fil_rev_8_21_14_0_10_41_10</name>
    <dbReference type="NCBI Taxonomy" id="1974551"/>
    <lineage>
        <taxon>Bacteria</taxon>
        <taxon>Candidatus Doudnaibacteriota</taxon>
    </lineage>
</organism>